<accession>E9G0X6</accession>
<name>E9G0X6_DAPPU</name>
<dbReference type="AlphaFoldDB" id="E9G0X6"/>
<dbReference type="Proteomes" id="UP000000305">
    <property type="component" value="Unassembled WGS sequence"/>
</dbReference>
<dbReference type="HOGENOM" id="CLU_2657001_0_0_1"/>
<dbReference type="EMBL" id="GL732528">
    <property type="protein sequence ID" value="EFX86980.1"/>
    <property type="molecule type" value="Genomic_DNA"/>
</dbReference>
<reference evidence="2 3" key="1">
    <citation type="journal article" date="2011" name="Science">
        <title>The ecoresponsive genome of Daphnia pulex.</title>
        <authorList>
            <person name="Colbourne J.K."/>
            <person name="Pfrender M.E."/>
            <person name="Gilbert D."/>
            <person name="Thomas W.K."/>
            <person name="Tucker A."/>
            <person name="Oakley T.H."/>
            <person name="Tokishita S."/>
            <person name="Aerts A."/>
            <person name="Arnold G.J."/>
            <person name="Basu M.K."/>
            <person name="Bauer D.J."/>
            <person name="Caceres C.E."/>
            <person name="Carmel L."/>
            <person name="Casola C."/>
            <person name="Choi J.H."/>
            <person name="Detter J.C."/>
            <person name="Dong Q."/>
            <person name="Dusheyko S."/>
            <person name="Eads B.D."/>
            <person name="Frohlich T."/>
            <person name="Geiler-Samerotte K.A."/>
            <person name="Gerlach D."/>
            <person name="Hatcher P."/>
            <person name="Jogdeo S."/>
            <person name="Krijgsveld J."/>
            <person name="Kriventseva E.V."/>
            <person name="Kultz D."/>
            <person name="Laforsch C."/>
            <person name="Lindquist E."/>
            <person name="Lopez J."/>
            <person name="Manak J.R."/>
            <person name="Muller J."/>
            <person name="Pangilinan J."/>
            <person name="Patwardhan R.P."/>
            <person name="Pitluck S."/>
            <person name="Pritham E.J."/>
            <person name="Rechtsteiner A."/>
            <person name="Rho M."/>
            <person name="Rogozin I.B."/>
            <person name="Sakarya O."/>
            <person name="Salamov A."/>
            <person name="Schaack S."/>
            <person name="Shapiro H."/>
            <person name="Shiga Y."/>
            <person name="Skalitzky C."/>
            <person name="Smith Z."/>
            <person name="Souvorov A."/>
            <person name="Sung W."/>
            <person name="Tang Z."/>
            <person name="Tsuchiya D."/>
            <person name="Tu H."/>
            <person name="Vos H."/>
            <person name="Wang M."/>
            <person name="Wolf Y.I."/>
            <person name="Yamagata H."/>
            <person name="Yamada T."/>
            <person name="Ye Y."/>
            <person name="Shaw J.R."/>
            <person name="Andrews J."/>
            <person name="Crease T.J."/>
            <person name="Tang H."/>
            <person name="Lucas S.M."/>
            <person name="Robertson H.M."/>
            <person name="Bork P."/>
            <person name="Koonin E.V."/>
            <person name="Zdobnov E.M."/>
            <person name="Grigoriev I.V."/>
            <person name="Lynch M."/>
            <person name="Boore J.L."/>
        </authorList>
    </citation>
    <scope>NUCLEOTIDE SEQUENCE [LARGE SCALE GENOMIC DNA]</scope>
</reference>
<feature type="compositionally biased region" description="Basic and acidic residues" evidence="1">
    <location>
        <begin position="34"/>
        <end position="53"/>
    </location>
</feature>
<dbReference type="InParanoid" id="E9G0X6"/>
<feature type="region of interest" description="Disordered" evidence="1">
    <location>
        <begin position="33"/>
        <end position="76"/>
    </location>
</feature>
<proteinExistence type="predicted"/>
<evidence type="ECO:0000313" key="2">
    <source>
        <dbReference type="EMBL" id="EFX86980.1"/>
    </source>
</evidence>
<dbReference type="KEGG" id="dpx:DAPPUDRAFT_235817"/>
<keyword evidence="3" id="KW-1185">Reference proteome</keyword>
<sequence length="76" mass="8425">MAGGKAQADVLTPPSFVRKIDWLIYLAIRRKWQRPPDNDPKYKKTDAPQHDGAGKITLGSPPVRHPSSVFRISSSA</sequence>
<protein>
    <submittedName>
        <fullName evidence="2">Uncharacterized protein</fullName>
    </submittedName>
</protein>
<evidence type="ECO:0000313" key="3">
    <source>
        <dbReference type="Proteomes" id="UP000000305"/>
    </source>
</evidence>
<organism evidence="2 3">
    <name type="scientific">Daphnia pulex</name>
    <name type="common">Water flea</name>
    <dbReference type="NCBI Taxonomy" id="6669"/>
    <lineage>
        <taxon>Eukaryota</taxon>
        <taxon>Metazoa</taxon>
        <taxon>Ecdysozoa</taxon>
        <taxon>Arthropoda</taxon>
        <taxon>Crustacea</taxon>
        <taxon>Branchiopoda</taxon>
        <taxon>Diplostraca</taxon>
        <taxon>Cladocera</taxon>
        <taxon>Anomopoda</taxon>
        <taxon>Daphniidae</taxon>
        <taxon>Daphnia</taxon>
    </lineage>
</organism>
<gene>
    <name evidence="2" type="ORF">DAPPUDRAFT_235817</name>
</gene>
<evidence type="ECO:0000256" key="1">
    <source>
        <dbReference type="SAM" id="MobiDB-lite"/>
    </source>
</evidence>